<keyword evidence="5" id="KW-1185">Reference proteome</keyword>
<feature type="domain" description="Transglutaminase-like" evidence="3">
    <location>
        <begin position="292"/>
        <end position="352"/>
    </location>
</feature>
<accession>A0ABT8GAT0</accession>
<evidence type="ECO:0000313" key="4">
    <source>
        <dbReference type="EMBL" id="MDN4476238.1"/>
    </source>
</evidence>
<keyword evidence="2" id="KW-1133">Transmembrane helix</keyword>
<dbReference type="SMART" id="SM00460">
    <property type="entry name" value="TGc"/>
    <property type="match status" value="1"/>
</dbReference>
<reference evidence="4" key="1">
    <citation type="submission" date="2023-06" db="EMBL/GenBank/DDBJ databases">
        <title>Sysu t00192.</title>
        <authorList>
            <person name="Gao L."/>
            <person name="Fang B.-Z."/>
            <person name="Li W.-J."/>
        </authorList>
    </citation>
    <scope>NUCLEOTIDE SEQUENCE</scope>
    <source>
        <strain evidence="4">SYSU T00192</strain>
    </source>
</reference>
<dbReference type="Gene3D" id="3.10.620.30">
    <property type="match status" value="1"/>
</dbReference>
<protein>
    <submittedName>
        <fullName evidence="4">Transglutaminase domain-containing protein</fullName>
    </submittedName>
</protein>
<dbReference type="InterPro" id="IPR018929">
    <property type="entry name" value="DUF2510"/>
</dbReference>
<name>A0ABT8GAT0_9MICO</name>
<evidence type="ECO:0000259" key="3">
    <source>
        <dbReference type="SMART" id="SM00460"/>
    </source>
</evidence>
<dbReference type="PANTHER" id="PTHR46333">
    <property type="entry name" value="CYTOKINESIS PROTEIN 3"/>
    <property type="match status" value="1"/>
</dbReference>
<dbReference type="InterPro" id="IPR052557">
    <property type="entry name" value="CAP/Cytokinesis_protein"/>
</dbReference>
<evidence type="ECO:0000256" key="2">
    <source>
        <dbReference type="SAM" id="Phobius"/>
    </source>
</evidence>
<dbReference type="Pfam" id="PF10708">
    <property type="entry name" value="DUF2510"/>
    <property type="match status" value="1"/>
</dbReference>
<feature type="transmembrane region" description="Helical" evidence="2">
    <location>
        <begin position="93"/>
        <end position="110"/>
    </location>
</feature>
<proteinExistence type="predicted"/>
<dbReference type="RefSeq" id="WP_301134261.1">
    <property type="nucleotide sequence ID" value="NZ_JAUHPW010000007.1"/>
</dbReference>
<organism evidence="4 5">
    <name type="scientific">Demequina litoralis</name>
    <dbReference type="NCBI Taxonomy" id="3051660"/>
    <lineage>
        <taxon>Bacteria</taxon>
        <taxon>Bacillati</taxon>
        <taxon>Actinomycetota</taxon>
        <taxon>Actinomycetes</taxon>
        <taxon>Micrococcales</taxon>
        <taxon>Demequinaceae</taxon>
        <taxon>Demequina</taxon>
    </lineage>
</organism>
<dbReference type="Pfam" id="PF01841">
    <property type="entry name" value="Transglut_core"/>
    <property type="match status" value="1"/>
</dbReference>
<sequence>MSFNPTEWQPEPLRPEERRASGLPASGWLPDPGDPDLERYWDGTRWTGRVRNLYTRIEHGVSPSAYTTPARTWTPAAEPAGVHRRARRRRWRTSVLLLVVVALLGVLWAGRAADAGLLPSWANLGRTAAEALTPTTAPVAPTVDYPVYGSTELVRYLETAMIAQQEAIDVTFWAEELGGPAIEDALREAVTQNPYAFVKGWVFWETTVGVELHPVYTYAVDEADRRRSLTATAVQLGLSASRATAASSDKEKVTRIHDYLVSRGEYDYEAYDAINRGEDNAVVDRSQEAYGLLVEGTAVCNGYAQAFLAMAEAAGLEAVQVTGSDLAGATGGDHAWNKVLVDGEWLLVDVTWDDPSTNPRTSHDYLMLADGDPRLITRITDSDWVVDAHLGDYSS</sequence>
<keyword evidence="2" id="KW-0472">Membrane</keyword>
<comment type="caution">
    <text evidence="4">The sequence shown here is derived from an EMBL/GenBank/DDBJ whole genome shotgun (WGS) entry which is preliminary data.</text>
</comment>
<dbReference type="InterPro" id="IPR002931">
    <property type="entry name" value="Transglutaminase-like"/>
</dbReference>
<keyword evidence="2" id="KW-0812">Transmembrane</keyword>
<feature type="region of interest" description="Disordered" evidence="1">
    <location>
        <begin position="1"/>
        <end position="31"/>
    </location>
</feature>
<dbReference type="Proteomes" id="UP001172728">
    <property type="component" value="Unassembled WGS sequence"/>
</dbReference>
<dbReference type="SUPFAM" id="SSF54001">
    <property type="entry name" value="Cysteine proteinases"/>
    <property type="match status" value="1"/>
</dbReference>
<dbReference type="PANTHER" id="PTHR46333:SF2">
    <property type="entry name" value="CYTOKINESIS PROTEIN 3"/>
    <property type="match status" value="1"/>
</dbReference>
<evidence type="ECO:0000313" key="5">
    <source>
        <dbReference type="Proteomes" id="UP001172728"/>
    </source>
</evidence>
<dbReference type="InterPro" id="IPR038765">
    <property type="entry name" value="Papain-like_cys_pep_sf"/>
</dbReference>
<gene>
    <name evidence="4" type="ORF">QQX09_10265</name>
</gene>
<evidence type="ECO:0000256" key="1">
    <source>
        <dbReference type="SAM" id="MobiDB-lite"/>
    </source>
</evidence>
<dbReference type="EMBL" id="JAUHPW010000007">
    <property type="protein sequence ID" value="MDN4476238.1"/>
    <property type="molecule type" value="Genomic_DNA"/>
</dbReference>